<evidence type="ECO:0000256" key="5">
    <source>
        <dbReference type="ARBA" id="ARBA00023242"/>
    </source>
</evidence>
<evidence type="ECO:0000256" key="4">
    <source>
        <dbReference type="ARBA" id="ARBA00023163"/>
    </source>
</evidence>
<evidence type="ECO:0000256" key="1">
    <source>
        <dbReference type="ARBA" id="ARBA00004123"/>
    </source>
</evidence>
<dbReference type="GO" id="GO:0003677">
    <property type="term" value="F:DNA binding"/>
    <property type="evidence" value="ECO:0007669"/>
    <property type="project" value="UniProtKB-KW"/>
</dbReference>
<dbReference type="Pfam" id="PF00319">
    <property type="entry name" value="SRF-TF"/>
    <property type="match status" value="1"/>
</dbReference>
<keyword evidence="3" id="KW-0238">DNA-binding</keyword>
<keyword evidence="4" id="KW-0804">Transcription</keyword>
<proteinExistence type="predicted"/>
<feature type="region of interest" description="Disordered" evidence="6">
    <location>
        <begin position="64"/>
        <end position="104"/>
    </location>
</feature>
<dbReference type="Gene3D" id="3.40.1810.10">
    <property type="entry name" value="Transcription factor, MADS-box"/>
    <property type="match status" value="1"/>
</dbReference>
<dbReference type="RefSeq" id="XP_021288407.1">
    <property type="nucleotide sequence ID" value="XM_021432732.1"/>
</dbReference>
<name>A0A6J1AMF9_9ROSI</name>
<dbReference type="GO" id="GO:0046983">
    <property type="term" value="F:protein dimerization activity"/>
    <property type="evidence" value="ECO:0007669"/>
    <property type="project" value="InterPro"/>
</dbReference>
<dbReference type="OrthoDB" id="993404at2759"/>
<dbReference type="SUPFAM" id="SSF55455">
    <property type="entry name" value="SRF-like"/>
    <property type="match status" value="1"/>
</dbReference>
<gene>
    <name evidence="9" type="primary">LOC110419636</name>
</gene>
<dbReference type="GeneID" id="110419636"/>
<evidence type="ECO:0000313" key="8">
    <source>
        <dbReference type="Proteomes" id="UP000504621"/>
    </source>
</evidence>
<sequence length="130" mass="13671">MGKQQKSGKAGTSKRRGNLFKKAAELSTLCGARVAIVTISDEGKVTTFPDSDTVIQSYLAGKVSSRSASGGNALRDSRRKGCKEGGTKQGVEEGAGETRQGKEKVCDVAAEEGGGLMLKDLNEAWDEQCD</sequence>
<dbReference type="Proteomes" id="UP000504621">
    <property type="component" value="Unplaced"/>
</dbReference>
<dbReference type="InterPro" id="IPR050142">
    <property type="entry name" value="MADS-box/MEF2_TF"/>
</dbReference>
<feature type="domain" description="MADS-box" evidence="7">
    <location>
        <begin position="13"/>
        <end position="52"/>
    </location>
</feature>
<dbReference type="SMART" id="SM00432">
    <property type="entry name" value="MADS"/>
    <property type="match status" value="1"/>
</dbReference>
<keyword evidence="2" id="KW-0805">Transcription regulation</keyword>
<accession>A0A6J1AMF9</accession>
<dbReference type="PROSITE" id="PS50066">
    <property type="entry name" value="MADS_BOX_2"/>
    <property type="match status" value="1"/>
</dbReference>
<keyword evidence="8" id="KW-1185">Reference proteome</keyword>
<dbReference type="InterPro" id="IPR002100">
    <property type="entry name" value="TF_MADSbox"/>
</dbReference>
<evidence type="ECO:0000256" key="2">
    <source>
        <dbReference type="ARBA" id="ARBA00023015"/>
    </source>
</evidence>
<evidence type="ECO:0000259" key="7">
    <source>
        <dbReference type="PROSITE" id="PS50066"/>
    </source>
</evidence>
<dbReference type="InterPro" id="IPR036879">
    <property type="entry name" value="TF_MADSbox_sf"/>
</dbReference>
<organism evidence="8 9">
    <name type="scientific">Herrania umbratica</name>
    <dbReference type="NCBI Taxonomy" id="108875"/>
    <lineage>
        <taxon>Eukaryota</taxon>
        <taxon>Viridiplantae</taxon>
        <taxon>Streptophyta</taxon>
        <taxon>Embryophyta</taxon>
        <taxon>Tracheophyta</taxon>
        <taxon>Spermatophyta</taxon>
        <taxon>Magnoliopsida</taxon>
        <taxon>eudicotyledons</taxon>
        <taxon>Gunneridae</taxon>
        <taxon>Pentapetalae</taxon>
        <taxon>rosids</taxon>
        <taxon>malvids</taxon>
        <taxon>Malvales</taxon>
        <taxon>Malvaceae</taxon>
        <taxon>Byttnerioideae</taxon>
        <taxon>Herrania</taxon>
    </lineage>
</organism>
<dbReference type="PANTHER" id="PTHR48019">
    <property type="entry name" value="SERUM RESPONSE FACTOR HOMOLOG"/>
    <property type="match status" value="1"/>
</dbReference>
<evidence type="ECO:0000313" key="9">
    <source>
        <dbReference type="RefSeq" id="XP_021288407.1"/>
    </source>
</evidence>
<evidence type="ECO:0000256" key="3">
    <source>
        <dbReference type="ARBA" id="ARBA00023125"/>
    </source>
</evidence>
<protein>
    <submittedName>
        <fullName evidence="9">Agamous-like MADS-box protein AGL62</fullName>
    </submittedName>
</protein>
<dbReference type="PRINTS" id="PR00404">
    <property type="entry name" value="MADSDOMAIN"/>
</dbReference>
<dbReference type="GO" id="GO:0005634">
    <property type="term" value="C:nucleus"/>
    <property type="evidence" value="ECO:0007669"/>
    <property type="project" value="UniProtKB-SubCell"/>
</dbReference>
<comment type="subcellular location">
    <subcellularLocation>
        <location evidence="1">Nucleus</location>
    </subcellularLocation>
</comment>
<evidence type="ECO:0000256" key="6">
    <source>
        <dbReference type="SAM" id="MobiDB-lite"/>
    </source>
</evidence>
<dbReference type="AlphaFoldDB" id="A0A6J1AMF9"/>
<reference evidence="9" key="1">
    <citation type="submission" date="2025-08" db="UniProtKB">
        <authorList>
            <consortium name="RefSeq"/>
        </authorList>
    </citation>
    <scope>IDENTIFICATION</scope>
    <source>
        <tissue evidence="9">Leaf</tissue>
    </source>
</reference>
<keyword evidence="5" id="KW-0539">Nucleus</keyword>